<evidence type="ECO:0000313" key="3">
    <source>
        <dbReference type="Proteomes" id="UP001287286"/>
    </source>
</evidence>
<evidence type="ECO:0000313" key="2">
    <source>
        <dbReference type="EMBL" id="KAK4060514.1"/>
    </source>
</evidence>
<dbReference type="Proteomes" id="UP001287286">
    <property type="component" value="Unassembled WGS sequence"/>
</dbReference>
<gene>
    <name evidence="2" type="ORF">Purlil1_14290</name>
</gene>
<organism evidence="2 3">
    <name type="scientific">Purpureocillium lilacinum</name>
    <name type="common">Paecilomyces lilacinus</name>
    <dbReference type="NCBI Taxonomy" id="33203"/>
    <lineage>
        <taxon>Eukaryota</taxon>
        <taxon>Fungi</taxon>
        <taxon>Dikarya</taxon>
        <taxon>Ascomycota</taxon>
        <taxon>Pezizomycotina</taxon>
        <taxon>Sordariomycetes</taxon>
        <taxon>Hypocreomycetidae</taxon>
        <taxon>Hypocreales</taxon>
        <taxon>Ophiocordycipitaceae</taxon>
        <taxon>Purpureocillium</taxon>
    </lineage>
</organism>
<reference evidence="2 3" key="1">
    <citation type="journal article" date="2024" name="Microbiol. Resour. Announc.">
        <title>Genome annotations for the ascomycete fungi Trichoderma harzianum, Trichoderma aggressivum, and Purpureocillium lilacinum.</title>
        <authorList>
            <person name="Beijen E.P.W."/>
            <person name="Ohm R.A."/>
        </authorList>
    </citation>
    <scope>NUCLEOTIDE SEQUENCE [LARGE SCALE GENOMIC DNA]</scope>
    <source>
        <strain evidence="2 3">CBS 150709</strain>
    </source>
</reference>
<accession>A0ABR0BBN9</accession>
<keyword evidence="3" id="KW-1185">Reference proteome</keyword>
<protein>
    <submittedName>
        <fullName evidence="2">Uncharacterized protein</fullName>
    </submittedName>
</protein>
<dbReference type="EMBL" id="JAWRVI010000668">
    <property type="protein sequence ID" value="KAK4060514.1"/>
    <property type="molecule type" value="Genomic_DNA"/>
</dbReference>
<feature type="region of interest" description="Disordered" evidence="1">
    <location>
        <begin position="82"/>
        <end position="103"/>
    </location>
</feature>
<dbReference type="PROSITE" id="PS51257">
    <property type="entry name" value="PROKAR_LIPOPROTEIN"/>
    <property type="match status" value="1"/>
</dbReference>
<sequence length="179" mass="19675">MDRAIRRQYGMTCNTIYNAMSGCTAMSLAGNDPVKFATTGLLVRKRGSIEVSTSRRMGADWSTALDTGGLFACARAPVSTAETGGTRCNASHDSQPPHKTGGLRLKTLGGQRQMLQNWHTTYWESSRPYDRIDVVWGRLGGMIDPRRNGHDRQRAATRERLCHVKWSGIGAEGTEVSES</sequence>
<feature type="compositionally biased region" description="Polar residues" evidence="1">
    <location>
        <begin position="82"/>
        <end position="94"/>
    </location>
</feature>
<evidence type="ECO:0000256" key="1">
    <source>
        <dbReference type="SAM" id="MobiDB-lite"/>
    </source>
</evidence>
<comment type="caution">
    <text evidence="2">The sequence shown here is derived from an EMBL/GenBank/DDBJ whole genome shotgun (WGS) entry which is preliminary data.</text>
</comment>
<proteinExistence type="predicted"/>
<name>A0ABR0BBN9_PURLI</name>